<dbReference type="Gene3D" id="3.10.310.10">
    <property type="entry name" value="Diaminopimelate Epimerase, Chain A, domain 1"/>
    <property type="match status" value="2"/>
</dbReference>
<organism evidence="3 4">
    <name type="scientific">Thalassobaculum litoreum DSM 18839</name>
    <dbReference type="NCBI Taxonomy" id="1123362"/>
    <lineage>
        <taxon>Bacteria</taxon>
        <taxon>Pseudomonadati</taxon>
        <taxon>Pseudomonadota</taxon>
        <taxon>Alphaproteobacteria</taxon>
        <taxon>Rhodospirillales</taxon>
        <taxon>Thalassobaculaceae</taxon>
        <taxon>Thalassobaculum</taxon>
    </lineage>
</organism>
<dbReference type="PANTHER" id="PTHR43709">
    <property type="entry name" value="ACONITATE ISOMERASE-RELATED"/>
    <property type="match status" value="1"/>
</dbReference>
<dbReference type="Proteomes" id="UP000198615">
    <property type="component" value="Unassembled WGS sequence"/>
</dbReference>
<dbReference type="EMBL" id="FNBW01000001">
    <property type="protein sequence ID" value="SDF06636.1"/>
    <property type="molecule type" value="Genomic_DNA"/>
</dbReference>
<gene>
    <name evidence="3" type="ORF">SAMN05660686_00110</name>
</gene>
<keyword evidence="4" id="KW-1185">Reference proteome</keyword>
<proteinExistence type="inferred from homology"/>
<dbReference type="GO" id="GO:0016853">
    <property type="term" value="F:isomerase activity"/>
    <property type="evidence" value="ECO:0007669"/>
    <property type="project" value="UniProtKB-KW"/>
</dbReference>
<protein>
    <recommendedName>
        <fullName evidence="5">2-methylaconitate cis-trans isomerase</fullName>
    </recommendedName>
</protein>
<dbReference type="Pfam" id="PF04303">
    <property type="entry name" value="PrpF"/>
    <property type="match status" value="1"/>
</dbReference>
<name>A0A8G2EUX9_9PROT</name>
<evidence type="ECO:0000313" key="3">
    <source>
        <dbReference type="EMBL" id="SDF06636.1"/>
    </source>
</evidence>
<comment type="caution">
    <text evidence="3">The sequence shown here is derived from an EMBL/GenBank/DDBJ whole genome shotgun (WGS) entry which is preliminary data.</text>
</comment>
<dbReference type="InterPro" id="IPR007400">
    <property type="entry name" value="PrpF-like"/>
</dbReference>
<dbReference type="AlphaFoldDB" id="A0A8G2EUX9"/>
<keyword evidence="2" id="KW-0413">Isomerase</keyword>
<evidence type="ECO:0008006" key="5">
    <source>
        <dbReference type="Google" id="ProtNLM"/>
    </source>
</evidence>
<comment type="similarity">
    <text evidence="1">Belongs to the PrpF family.</text>
</comment>
<evidence type="ECO:0000256" key="1">
    <source>
        <dbReference type="ARBA" id="ARBA00007673"/>
    </source>
</evidence>
<evidence type="ECO:0000256" key="2">
    <source>
        <dbReference type="ARBA" id="ARBA00023235"/>
    </source>
</evidence>
<dbReference type="PANTHER" id="PTHR43709:SF2">
    <property type="entry name" value="DUF453 DOMAIN PROTEIN (AFU_ORTHOLOGUE AFUA_6G00360)"/>
    <property type="match status" value="1"/>
</dbReference>
<accession>A0A8G2EUX9</accession>
<sequence>MLKCHNPHNRLTHHMTDPNRIPAVFIRGGTSKGVFFHARDLPADQAARDALFLTVIGSPDPYGRQLDGMGGGYSSVSKAVIIAPSERDDADVDFTFAQVVVDKPLVDYAQTCGNLSSAVGPFAVDEGLVSVPDGPAVVRVFNTNTSKIYHAHFEVRGGRAVELGDYVLAGVSGSAALVRLDYVHPGGAMTRAFLPTGNAVDTFDVTGIGPVEASLVDATNPVVFVDAAAFGKTATEHPDALDADAVFMAAMDDLRRQAGVAMGMGARLQDVPLSNPKIAILGAPADFTTIAGEPVSAADHDILIRILSMEKCHKAVTGTGAMCLSAACGVTGSVPHRLRRGSDPKVRLASPSGIVELAADVGQDADGTWEARAISVERTQRRLMEGWVRLPHR</sequence>
<reference evidence="3 4" key="1">
    <citation type="submission" date="2016-10" db="EMBL/GenBank/DDBJ databases">
        <authorList>
            <person name="Varghese N."/>
            <person name="Submissions S."/>
        </authorList>
    </citation>
    <scope>NUCLEOTIDE SEQUENCE [LARGE SCALE GENOMIC DNA]</scope>
    <source>
        <strain evidence="3 4">DSM 18839</strain>
    </source>
</reference>
<dbReference type="SUPFAM" id="SSF54506">
    <property type="entry name" value="Diaminopimelate epimerase-like"/>
    <property type="match status" value="2"/>
</dbReference>
<evidence type="ECO:0000313" key="4">
    <source>
        <dbReference type="Proteomes" id="UP000198615"/>
    </source>
</evidence>